<proteinExistence type="predicted"/>
<accession>A0A2K9Z515</accession>
<reference evidence="1 2" key="1">
    <citation type="submission" date="2017-11" db="EMBL/GenBank/DDBJ databases">
        <title>Complete genome of Rhizobium leguminosarum Norway, an ineffective micro-symbiont.</title>
        <authorList>
            <person name="Hoffrichter A."/>
            <person name="Liang J."/>
            <person name="Brachmann A."/>
            <person name="Marin M."/>
        </authorList>
    </citation>
    <scope>NUCLEOTIDE SEQUENCE [LARGE SCALE GENOMIC DNA]</scope>
    <source>
        <strain evidence="1 2">Norway</strain>
    </source>
</reference>
<sequence>MPRSTKTGERNCRGSTCRWHSWPATIAFGEMLGRLREFTATLQDSVALAASAKVPSFA</sequence>
<dbReference type="Proteomes" id="UP000238523">
    <property type="component" value="Chromosome"/>
</dbReference>
<organism evidence="1 2">
    <name type="scientific">Rhizobium leguminosarum</name>
    <dbReference type="NCBI Taxonomy" id="384"/>
    <lineage>
        <taxon>Bacteria</taxon>
        <taxon>Pseudomonadati</taxon>
        <taxon>Pseudomonadota</taxon>
        <taxon>Alphaproteobacteria</taxon>
        <taxon>Hyphomicrobiales</taxon>
        <taxon>Rhizobiaceae</taxon>
        <taxon>Rhizobium/Agrobacterium group</taxon>
        <taxon>Rhizobium</taxon>
    </lineage>
</organism>
<protein>
    <submittedName>
        <fullName evidence="1">Uncharacterized protein</fullName>
    </submittedName>
</protein>
<evidence type="ECO:0000313" key="2">
    <source>
        <dbReference type="Proteomes" id="UP000238523"/>
    </source>
</evidence>
<dbReference type="AlphaFoldDB" id="A0A2K9Z515"/>
<name>A0A2K9Z515_RHILE</name>
<dbReference type="EMBL" id="CP025012">
    <property type="protein sequence ID" value="AUW43319.1"/>
    <property type="molecule type" value="Genomic_DNA"/>
</dbReference>
<gene>
    <name evidence="1" type="ORF">CUJ84_Chr002974</name>
</gene>
<evidence type="ECO:0000313" key="1">
    <source>
        <dbReference type="EMBL" id="AUW43319.1"/>
    </source>
</evidence>